<evidence type="ECO:0000256" key="1">
    <source>
        <dbReference type="ARBA" id="ARBA00004370"/>
    </source>
</evidence>
<evidence type="ECO:0000256" key="3">
    <source>
        <dbReference type="ARBA" id="ARBA00022781"/>
    </source>
</evidence>
<keyword evidence="6" id="KW-0066">ATP synthesis</keyword>
<dbReference type="InterPro" id="IPR000711">
    <property type="entry name" value="ATPase_OSCP/dsu"/>
</dbReference>
<protein>
    <recommendedName>
        <fullName evidence="8">ATP synthase subunit delta</fullName>
    </recommendedName>
</protein>
<sequence length="179" mass="20181">MYSKTASKRYAKALIESATEGNKLEETYSEINSVNNLLINSRELSDYLLNPTISKDDKGNLIIKIIGDSHPNIINLIHLLTINNRIDQLENIAESFNALYSKRQGIIEASITSAVPISIDLEEEVVKYLASIKKGKINLKKKIDKKIIAGFVLDFDDIQFDASAKKKLNKMQKQLTRNN</sequence>
<evidence type="ECO:0000256" key="5">
    <source>
        <dbReference type="ARBA" id="ARBA00023136"/>
    </source>
</evidence>
<dbReference type="NCBIfam" id="TIGR01145">
    <property type="entry name" value="ATP_synt_delta"/>
    <property type="match status" value="1"/>
</dbReference>
<dbReference type="SUPFAM" id="SSF47928">
    <property type="entry name" value="N-terminal domain of the delta subunit of the F1F0-ATP synthase"/>
    <property type="match status" value="1"/>
</dbReference>
<dbReference type="AlphaFoldDB" id="A0A381Q5K0"/>
<dbReference type="PRINTS" id="PR00125">
    <property type="entry name" value="ATPASEDELTA"/>
</dbReference>
<proteinExistence type="inferred from homology"/>
<evidence type="ECO:0000256" key="4">
    <source>
        <dbReference type="ARBA" id="ARBA00023065"/>
    </source>
</evidence>
<keyword evidence="4" id="KW-0406">Ion transport</keyword>
<dbReference type="HAMAP" id="MF_01416">
    <property type="entry name" value="ATP_synth_delta_bact"/>
    <property type="match status" value="1"/>
</dbReference>
<evidence type="ECO:0000313" key="7">
    <source>
        <dbReference type="EMBL" id="SUZ73619.1"/>
    </source>
</evidence>
<comment type="subcellular location">
    <subcellularLocation>
        <location evidence="1">Membrane</location>
    </subcellularLocation>
</comment>
<keyword evidence="3" id="KW-0375">Hydrogen ion transport</keyword>
<accession>A0A381Q5K0</accession>
<organism evidence="7">
    <name type="scientific">marine metagenome</name>
    <dbReference type="NCBI Taxonomy" id="408172"/>
    <lineage>
        <taxon>unclassified sequences</taxon>
        <taxon>metagenomes</taxon>
        <taxon>ecological metagenomes</taxon>
    </lineage>
</organism>
<gene>
    <name evidence="7" type="ORF">METZ01_LOCUS26473</name>
</gene>
<evidence type="ECO:0008006" key="8">
    <source>
        <dbReference type="Google" id="ProtNLM"/>
    </source>
</evidence>
<keyword evidence="2" id="KW-0813">Transport</keyword>
<dbReference type="Gene3D" id="1.10.520.20">
    <property type="entry name" value="N-terminal domain of the delta subunit of the F1F0-ATP synthase"/>
    <property type="match status" value="1"/>
</dbReference>
<reference evidence="7" key="1">
    <citation type="submission" date="2018-05" db="EMBL/GenBank/DDBJ databases">
        <authorList>
            <person name="Lanie J.A."/>
            <person name="Ng W.-L."/>
            <person name="Kazmierczak K.M."/>
            <person name="Andrzejewski T.M."/>
            <person name="Davidsen T.M."/>
            <person name="Wayne K.J."/>
            <person name="Tettelin H."/>
            <person name="Glass J.I."/>
            <person name="Rusch D."/>
            <person name="Podicherti R."/>
            <person name="Tsui H.-C.T."/>
            <person name="Winkler M.E."/>
        </authorList>
    </citation>
    <scope>NUCLEOTIDE SEQUENCE</scope>
</reference>
<dbReference type="GO" id="GO:0046933">
    <property type="term" value="F:proton-transporting ATP synthase activity, rotational mechanism"/>
    <property type="evidence" value="ECO:0007669"/>
    <property type="project" value="InterPro"/>
</dbReference>
<dbReference type="PANTHER" id="PTHR11910">
    <property type="entry name" value="ATP SYNTHASE DELTA CHAIN"/>
    <property type="match status" value="1"/>
</dbReference>
<dbReference type="InterPro" id="IPR026015">
    <property type="entry name" value="ATP_synth_OSCP/delta_N_sf"/>
</dbReference>
<dbReference type="Pfam" id="PF00213">
    <property type="entry name" value="OSCP"/>
    <property type="match status" value="1"/>
</dbReference>
<name>A0A381Q5K0_9ZZZZ</name>
<evidence type="ECO:0000256" key="2">
    <source>
        <dbReference type="ARBA" id="ARBA00022448"/>
    </source>
</evidence>
<dbReference type="GO" id="GO:0016020">
    <property type="term" value="C:membrane"/>
    <property type="evidence" value="ECO:0007669"/>
    <property type="project" value="UniProtKB-SubCell"/>
</dbReference>
<dbReference type="EMBL" id="UINC01001184">
    <property type="protein sequence ID" value="SUZ73619.1"/>
    <property type="molecule type" value="Genomic_DNA"/>
</dbReference>
<evidence type="ECO:0000256" key="6">
    <source>
        <dbReference type="ARBA" id="ARBA00023310"/>
    </source>
</evidence>
<keyword evidence="5" id="KW-0472">Membrane</keyword>